<dbReference type="Pfam" id="PF13302">
    <property type="entry name" value="Acetyltransf_3"/>
    <property type="match status" value="1"/>
</dbReference>
<dbReference type="PANTHER" id="PTHR43792">
    <property type="entry name" value="GNAT FAMILY, PUTATIVE (AFU_ORTHOLOGUE AFUA_3G00765)-RELATED-RELATED"/>
    <property type="match status" value="1"/>
</dbReference>
<sequence>MQILETERLHLRQFGAADLDAYAAMLADPEVVAYVGAGETLSRAQAWKNMAMVLGHWAIRGYGLWAVEEKATQTLIGRVGLYYPEGWPGLEVGWMLARSHWGYGYALESAKAAVDVAFNQLQRPTLISLIHPENVRSQRVAQRLGSQKTMTLSLNGMPIWQYELLPSAMNRSQDLH</sequence>
<dbReference type="RefSeq" id="WP_012165449.1">
    <property type="nucleotide sequence ID" value="NC_009925.1"/>
</dbReference>
<name>B0C9P0_ACAM1</name>
<protein>
    <submittedName>
        <fullName evidence="2">Acetyltransferase, putative</fullName>
    </submittedName>
</protein>
<keyword evidence="3" id="KW-1185">Reference proteome</keyword>
<evidence type="ECO:0000313" key="2">
    <source>
        <dbReference type="EMBL" id="ABW30188.1"/>
    </source>
</evidence>
<gene>
    <name evidence="2" type="ordered locus">AM1_5226</name>
</gene>
<evidence type="ECO:0000259" key="1">
    <source>
        <dbReference type="Pfam" id="PF13302"/>
    </source>
</evidence>
<dbReference type="OrthoDB" id="9785602at2"/>
<dbReference type="Proteomes" id="UP000000268">
    <property type="component" value="Chromosome"/>
</dbReference>
<dbReference type="EMBL" id="CP000828">
    <property type="protein sequence ID" value="ABW30188.1"/>
    <property type="molecule type" value="Genomic_DNA"/>
</dbReference>
<proteinExistence type="predicted"/>
<dbReference type="STRING" id="329726.AM1_5226"/>
<accession>B0C9P0</accession>
<reference evidence="2 3" key="1">
    <citation type="journal article" date="2008" name="Proc. Natl. Acad. Sci. U.S.A.">
        <title>Niche adaptation and genome expansion in the chlorophyll d-producing cyanobacterium Acaryochloris marina.</title>
        <authorList>
            <person name="Swingley W.D."/>
            <person name="Chen M."/>
            <person name="Cheung P.C."/>
            <person name="Conrad A.L."/>
            <person name="Dejesa L.C."/>
            <person name="Hao J."/>
            <person name="Honchak B.M."/>
            <person name="Karbach L.E."/>
            <person name="Kurdoglu A."/>
            <person name="Lahiri S."/>
            <person name="Mastrian S.D."/>
            <person name="Miyashita H."/>
            <person name="Page L."/>
            <person name="Ramakrishna P."/>
            <person name="Satoh S."/>
            <person name="Sattley W.M."/>
            <person name="Shimada Y."/>
            <person name="Taylor H.L."/>
            <person name="Tomo T."/>
            <person name="Tsuchiya T."/>
            <person name="Wang Z.T."/>
            <person name="Raymond J."/>
            <person name="Mimuro M."/>
            <person name="Blankenship R.E."/>
            <person name="Touchman J.W."/>
        </authorList>
    </citation>
    <scope>NUCLEOTIDE SEQUENCE [LARGE SCALE GENOMIC DNA]</scope>
    <source>
        <strain evidence="3">MBIC 11017</strain>
    </source>
</reference>
<dbReference type="SUPFAM" id="SSF55729">
    <property type="entry name" value="Acyl-CoA N-acyltransferases (Nat)"/>
    <property type="match status" value="1"/>
</dbReference>
<dbReference type="GO" id="GO:0016747">
    <property type="term" value="F:acyltransferase activity, transferring groups other than amino-acyl groups"/>
    <property type="evidence" value="ECO:0007669"/>
    <property type="project" value="InterPro"/>
</dbReference>
<dbReference type="PANTHER" id="PTHR43792:SF1">
    <property type="entry name" value="N-ACETYLTRANSFERASE DOMAIN-CONTAINING PROTEIN"/>
    <property type="match status" value="1"/>
</dbReference>
<dbReference type="InterPro" id="IPR051531">
    <property type="entry name" value="N-acetyltransferase"/>
</dbReference>
<dbReference type="InterPro" id="IPR000182">
    <property type="entry name" value="GNAT_dom"/>
</dbReference>
<dbReference type="HOGENOM" id="CLU_013985_3_1_3"/>
<dbReference type="KEGG" id="amr:AM1_5226"/>
<evidence type="ECO:0000313" key="3">
    <source>
        <dbReference type="Proteomes" id="UP000000268"/>
    </source>
</evidence>
<keyword evidence="2" id="KW-0808">Transferase</keyword>
<organism evidence="2 3">
    <name type="scientific">Acaryochloris marina (strain MBIC 11017)</name>
    <dbReference type="NCBI Taxonomy" id="329726"/>
    <lineage>
        <taxon>Bacteria</taxon>
        <taxon>Bacillati</taxon>
        <taxon>Cyanobacteriota</taxon>
        <taxon>Cyanophyceae</taxon>
        <taxon>Acaryochloridales</taxon>
        <taxon>Acaryochloridaceae</taxon>
        <taxon>Acaryochloris</taxon>
    </lineage>
</organism>
<dbReference type="AlphaFoldDB" id="B0C9P0"/>
<dbReference type="InterPro" id="IPR016181">
    <property type="entry name" value="Acyl_CoA_acyltransferase"/>
</dbReference>
<feature type="domain" description="N-acetyltransferase" evidence="1">
    <location>
        <begin position="8"/>
        <end position="146"/>
    </location>
</feature>
<dbReference type="Gene3D" id="3.40.630.30">
    <property type="match status" value="1"/>
</dbReference>
<dbReference type="eggNOG" id="COG1670">
    <property type="taxonomic scope" value="Bacteria"/>
</dbReference>